<protein>
    <submittedName>
        <fullName evidence="3">Uncharacterized protein</fullName>
    </submittedName>
</protein>
<feature type="transmembrane region" description="Helical" evidence="2">
    <location>
        <begin position="449"/>
        <end position="473"/>
    </location>
</feature>
<feature type="transmembrane region" description="Helical" evidence="2">
    <location>
        <begin position="423"/>
        <end position="443"/>
    </location>
</feature>
<gene>
    <name evidence="3" type="ORF">CMUST_09460</name>
</gene>
<dbReference type="RefSeq" id="WP_052844616.1">
    <property type="nucleotide sequence ID" value="NZ_CP011542.1"/>
</dbReference>
<feature type="transmembrane region" description="Helical" evidence="2">
    <location>
        <begin position="90"/>
        <end position="110"/>
    </location>
</feature>
<sequence length="571" mass="61408">MVHNAPSSAGGPQSQHEGGYVQVSPPAQPGAVGTTPSLTRTLIRLNGLLWWRSFKANVSSIVVNLLILVYGAFGLIAITAIMGFEMLDGNLGALAGAVGLGATCYVFLAVMMPAGEGQVMPESLATFPVSTRQIMPGLMLIQLLQTRGFLALLCTFVTTVATCIVWSALGFGVLHMIIVVFSMLLSLAIVFSLAESVAILLSNASNTKRKDRKAIIGFVAFFVMWIAYMAVINSSDSRSSLSTYGQYLQWSPLASSAGIVRFAAEGNWLNALACFGITIATLLVTVTVWWRSTNYRLANPLGGQSSTGNQHRGVAAKSAGAGRSLLLPGLAYTPRNMVLSRAVRYIKRDTRQIIALAMLPMMAVYFLVMDWRFGGSTVLLGVVLIAIFSSINAANDFGFDGPANWLHLTSNITAKDLLLGRHWGSVLPTVMASWCFFLLVAVLKPIPETYLIIGIALGLQATSLGVSVFLTVYNPFPTARPGTSPWQDRSGFSAGAFISSFAGIFLAWIPLIPGIGLTIYGYVQGFMWAQVVGVILTISLGLGFYAMMLRVAINRLASHYPEIFAKVRRYV</sequence>
<feature type="transmembrane region" description="Helical" evidence="2">
    <location>
        <begin position="61"/>
        <end position="84"/>
    </location>
</feature>
<reference evidence="3 4" key="1">
    <citation type="journal article" date="2015" name="Genome Announc.">
        <title>Complete Genome Sequence of the Type Strain Corynebacterium mustelae DSM 45274, Isolated from Various Tissues of a Male Ferret with Lethal Sepsis.</title>
        <authorList>
            <person name="Ruckert C."/>
            <person name="Eimer J."/>
            <person name="Winkler A."/>
            <person name="Tauch A."/>
        </authorList>
    </citation>
    <scope>NUCLEOTIDE SEQUENCE [LARGE SCALE GENOMIC DNA]</scope>
    <source>
        <strain evidence="3 4">DSM 45274</strain>
    </source>
</reference>
<dbReference type="AlphaFoldDB" id="A0A0G3H329"/>
<feature type="compositionally biased region" description="Polar residues" evidence="1">
    <location>
        <begin position="1"/>
        <end position="16"/>
    </location>
</feature>
<organism evidence="3 4">
    <name type="scientific">Corynebacterium mustelae</name>
    <dbReference type="NCBI Taxonomy" id="571915"/>
    <lineage>
        <taxon>Bacteria</taxon>
        <taxon>Bacillati</taxon>
        <taxon>Actinomycetota</taxon>
        <taxon>Actinomycetes</taxon>
        <taxon>Mycobacteriales</taxon>
        <taxon>Corynebacteriaceae</taxon>
        <taxon>Corynebacterium</taxon>
    </lineage>
</organism>
<evidence type="ECO:0000313" key="3">
    <source>
        <dbReference type="EMBL" id="AKK06208.1"/>
    </source>
</evidence>
<feature type="transmembrane region" description="Helical" evidence="2">
    <location>
        <begin position="375"/>
        <end position="394"/>
    </location>
</feature>
<evidence type="ECO:0000313" key="4">
    <source>
        <dbReference type="Proteomes" id="UP000035199"/>
    </source>
</evidence>
<keyword evidence="2" id="KW-0812">Transmembrane</keyword>
<name>A0A0G3H329_9CORY</name>
<keyword evidence="4" id="KW-1185">Reference proteome</keyword>
<feature type="region of interest" description="Disordered" evidence="1">
    <location>
        <begin position="1"/>
        <end position="35"/>
    </location>
</feature>
<accession>A0A0G3H329</accession>
<dbReference type="KEGG" id="cmv:CMUST_09460"/>
<feature type="transmembrane region" description="Helical" evidence="2">
    <location>
        <begin position="526"/>
        <end position="546"/>
    </location>
</feature>
<keyword evidence="2" id="KW-1133">Transmembrane helix</keyword>
<reference evidence="4" key="2">
    <citation type="submission" date="2015-05" db="EMBL/GenBank/DDBJ databases">
        <title>Complete genome sequence of Corynebacterium mustelae DSM 45274, isolated from various tissues of a male ferret with lethal sepsis.</title>
        <authorList>
            <person name="Ruckert C."/>
            <person name="Albersmeier A."/>
            <person name="Winkler A."/>
            <person name="Tauch A."/>
        </authorList>
    </citation>
    <scope>NUCLEOTIDE SEQUENCE [LARGE SCALE GENOMIC DNA]</scope>
    <source>
        <strain evidence="4">DSM 45274</strain>
    </source>
</reference>
<feature type="transmembrane region" description="Helical" evidence="2">
    <location>
        <begin position="494"/>
        <end position="520"/>
    </location>
</feature>
<proteinExistence type="predicted"/>
<dbReference type="Proteomes" id="UP000035199">
    <property type="component" value="Chromosome"/>
</dbReference>
<feature type="transmembrane region" description="Helical" evidence="2">
    <location>
        <begin position="175"/>
        <end position="202"/>
    </location>
</feature>
<keyword evidence="2" id="KW-0472">Membrane</keyword>
<feature type="transmembrane region" description="Helical" evidence="2">
    <location>
        <begin position="268"/>
        <end position="290"/>
    </location>
</feature>
<dbReference type="OrthoDB" id="3261041at2"/>
<evidence type="ECO:0000256" key="1">
    <source>
        <dbReference type="SAM" id="MobiDB-lite"/>
    </source>
</evidence>
<evidence type="ECO:0000256" key="2">
    <source>
        <dbReference type="SAM" id="Phobius"/>
    </source>
</evidence>
<feature type="transmembrane region" description="Helical" evidence="2">
    <location>
        <begin position="214"/>
        <end position="232"/>
    </location>
</feature>
<dbReference type="PATRIC" id="fig|571915.4.peg.2002"/>
<feature type="transmembrane region" description="Helical" evidence="2">
    <location>
        <begin position="149"/>
        <end position="169"/>
    </location>
</feature>
<dbReference type="EMBL" id="CP011542">
    <property type="protein sequence ID" value="AKK06208.1"/>
    <property type="molecule type" value="Genomic_DNA"/>
</dbReference>
<dbReference type="STRING" id="571915.CMUST_09460"/>
<feature type="transmembrane region" description="Helical" evidence="2">
    <location>
        <begin position="353"/>
        <end position="369"/>
    </location>
</feature>